<protein>
    <submittedName>
        <fullName evidence="2">Uncharacterized protein</fullName>
    </submittedName>
</protein>
<name>A0A4U5PHD7_STECR</name>
<keyword evidence="3" id="KW-1185">Reference proteome</keyword>
<evidence type="ECO:0000313" key="3">
    <source>
        <dbReference type="Proteomes" id="UP000298663"/>
    </source>
</evidence>
<evidence type="ECO:0000313" key="2">
    <source>
        <dbReference type="EMBL" id="TKR95846.1"/>
    </source>
</evidence>
<accession>A0A4U5PHD7</accession>
<reference evidence="2 3" key="2">
    <citation type="journal article" date="2019" name="G3 (Bethesda)">
        <title>Hybrid Assembly of the Genome of the Entomopathogenic Nematode Steinernema carpocapsae Identifies the X-Chromosome.</title>
        <authorList>
            <person name="Serra L."/>
            <person name="Macchietto M."/>
            <person name="Macias-Munoz A."/>
            <person name="McGill C.J."/>
            <person name="Rodriguez I.M."/>
            <person name="Rodriguez B."/>
            <person name="Murad R."/>
            <person name="Mortazavi A."/>
        </authorList>
    </citation>
    <scope>NUCLEOTIDE SEQUENCE [LARGE SCALE GENOMIC DNA]</scope>
    <source>
        <strain evidence="2 3">ALL</strain>
    </source>
</reference>
<dbReference type="EMBL" id="AZBU02000002">
    <property type="protein sequence ID" value="TKR95846.1"/>
    <property type="molecule type" value="Genomic_DNA"/>
</dbReference>
<dbReference type="AlphaFoldDB" id="A0A4U5PHD7"/>
<gene>
    <name evidence="2" type="ORF">L596_009960</name>
</gene>
<organism evidence="2 3">
    <name type="scientific">Steinernema carpocapsae</name>
    <name type="common">Entomopathogenic nematode</name>
    <dbReference type="NCBI Taxonomy" id="34508"/>
    <lineage>
        <taxon>Eukaryota</taxon>
        <taxon>Metazoa</taxon>
        <taxon>Ecdysozoa</taxon>
        <taxon>Nematoda</taxon>
        <taxon>Chromadorea</taxon>
        <taxon>Rhabditida</taxon>
        <taxon>Tylenchina</taxon>
        <taxon>Panagrolaimomorpha</taxon>
        <taxon>Strongyloidoidea</taxon>
        <taxon>Steinernematidae</taxon>
        <taxon>Steinernema</taxon>
    </lineage>
</organism>
<reference evidence="2 3" key="1">
    <citation type="journal article" date="2015" name="Genome Biol.">
        <title>Comparative genomics of Steinernema reveals deeply conserved gene regulatory networks.</title>
        <authorList>
            <person name="Dillman A.R."/>
            <person name="Macchietto M."/>
            <person name="Porter C.F."/>
            <person name="Rogers A."/>
            <person name="Williams B."/>
            <person name="Antoshechkin I."/>
            <person name="Lee M.M."/>
            <person name="Goodwin Z."/>
            <person name="Lu X."/>
            <person name="Lewis E.E."/>
            <person name="Goodrich-Blair H."/>
            <person name="Stock S.P."/>
            <person name="Adams B.J."/>
            <person name="Sternberg P.W."/>
            <person name="Mortazavi A."/>
        </authorList>
    </citation>
    <scope>NUCLEOTIDE SEQUENCE [LARGE SCALE GENOMIC DNA]</scope>
    <source>
        <strain evidence="2 3">ALL</strain>
    </source>
</reference>
<feature type="region of interest" description="Disordered" evidence="1">
    <location>
        <begin position="68"/>
        <end position="93"/>
    </location>
</feature>
<evidence type="ECO:0000256" key="1">
    <source>
        <dbReference type="SAM" id="MobiDB-lite"/>
    </source>
</evidence>
<dbReference type="Proteomes" id="UP000298663">
    <property type="component" value="Unassembled WGS sequence"/>
</dbReference>
<proteinExistence type="predicted"/>
<sequence>MPSDSLQQLNPSICVASSDVARVKVQQVASLNRQTERETMRLALQKLLPTASQPVHLPEERVPVLRRWTPPGAMPSDPGISGGYREVERYKIP</sequence>
<comment type="caution">
    <text evidence="2">The sequence shown here is derived from an EMBL/GenBank/DDBJ whole genome shotgun (WGS) entry which is preliminary data.</text>
</comment>